<feature type="transmembrane region" description="Helical" evidence="1">
    <location>
        <begin position="116"/>
        <end position="136"/>
    </location>
</feature>
<evidence type="ECO:0000313" key="3">
    <source>
        <dbReference type="Proteomes" id="UP001649230"/>
    </source>
</evidence>
<dbReference type="Proteomes" id="UP001649230">
    <property type="component" value="Chromosome"/>
</dbReference>
<dbReference type="RefSeq" id="WP_235119276.1">
    <property type="nucleotide sequence ID" value="NZ_CP090978.1"/>
</dbReference>
<feature type="transmembrane region" description="Helical" evidence="1">
    <location>
        <begin position="37"/>
        <end position="58"/>
    </location>
</feature>
<evidence type="ECO:0008006" key="4">
    <source>
        <dbReference type="Google" id="ProtNLM"/>
    </source>
</evidence>
<organism evidence="2 3">
    <name type="scientific">Paenibacillus hexagrammi</name>
    <dbReference type="NCBI Taxonomy" id="2908839"/>
    <lineage>
        <taxon>Bacteria</taxon>
        <taxon>Bacillati</taxon>
        <taxon>Bacillota</taxon>
        <taxon>Bacilli</taxon>
        <taxon>Bacillales</taxon>
        <taxon>Paenibacillaceae</taxon>
        <taxon>Paenibacillus</taxon>
    </lineage>
</organism>
<dbReference type="EMBL" id="CP090978">
    <property type="protein sequence ID" value="UJF32933.1"/>
    <property type="molecule type" value="Genomic_DNA"/>
</dbReference>
<proteinExistence type="predicted"/>
<accession>A0ABY3SFX5</accession>
<name>A0ABY3SFX5_9BACL</name>
<reference evidence="2 3" key="1">
    <citation type="journal article" date="2024" name="Int. J. Syst. Evol. Microbiol.">
        <title>Paenibacillus hexagrammi sp. nov., a novel bacterium isolated from the gut content of Hexagrammos agrammus.</title>
        <authorList>
            <person name="Jung H.K."/>
            <person name="Kim D.G."/>
            <person name="Zin H."/>
            <person name="Park J."/>
            <person name="Jung H."/>
            <person name="Kim Y.O."/>
            <person name="Kong H.J."/>
            <person name="Kim J.W."/>
            <person name="Kim Y.S."/>
        </authorList>
    </citation>
    <scope>NUCLEOTIDE SEQUENCE [LARGE SCALE GENOMIC DNA]</scope>
    <source>
        <strain evidence="2 3">YPD9-1</strain>
    </source>
</reference>
<feature type="transmembrane region" description="Helical" evidence="1">
    <location>
        <begin position="65"/>
        <end position="85"/>
    </location>
</feature>
<dbReference type="PROSITE" id="PS51257">
    <property type="entry name" value="PROKAR_LIPOPROTEIN"/>
    <property type="match status" value="1"/>
</dbReference>
<evidence type="ECO:0000313" key="2">
    <source>
        <dbReference type="EMBL" id="UJF32933.1"/>
    </source>
</evidence>
<protein>
    <recommendedName>
        <fullName evidence="4">DUF5668 domain-containing protein</fullName>
    </recommendedName>
</protein>
<keyword evidence="1" id="KW-1133">Transmembrane helix</keyword>
<keyword evidence="1" id="KW-0472">Membrane</keyword>
<feature type="transmembrane region" description="Helical" evidence="1">
    <location>
        <begin position="142"/>
        <end position="163"/>
    </location>
</feature>
<gene>
    <name evidence="2" type="ORF">L0M14_25705</name>
</gene>
<keyword evidence="3" id="KW-1185">Reference proteome</keyword>
<feature type="transmembrane region" description="Helical" evidence="1">
    <location>
        <begin position="91"/>
        <end position="109"/>
    </location>
</feature>
<evidence type="ECO:0000256" key="1">
    <source>
        <dbReference type="SAM" id="Phobius"/>
    </source>
</evidence>
<keyword evidence="1" id="KW-0812">Transmembrane</keyword>
<sequence length="172" mass="19084">MSLNRMGVLGPLLVIAGCFLLFHGESSMGTGTIFASLWPTLFVLPLGVFFHWMYFYILQRRGVGLLVPGGILLTTGMVCQMATWFDSWGTLWPGFLLAVAVGLFELYWFGGRNRWLLIPINILTALSVLFFIVFSIGSLLGMLYSGQPVIAIALLAAGTLLMLKQRRDRHPL</sequence>